<dbReference type="PROSITE" id="PS50297">
    <property type="entry name" value="ANK_REP_REGION"/>
    <property type="match status" value="2"/>
</dbReference>
<sequence length="336" mass="36161">MNLSDTPMTTRFHRAIQDGDVQSVEAFLALGVDGNEPDWDNNGKIALLEATCLSNVQMVEALIKGGCSPNSRDCQGQTALHAAVRSRVPNAALVNLLLAAGADAALSDTVSGMSPLHLLIQQATSCRSHVERAMFVCVLHAILPGSNVDGATHGGDTALHLAAKGPSVALVKVLLDVKADVNCQNARGETPLMVAIVNNQVNIAKMILDGYNCDVNIRDRYHQTALHYAANFNSSVVIDNLLLCNCDVNAVDLNKDTALHLAAGKAHAVAIQLLLKCVHIKPQIKNINGKRAADIVEESSFNHLKKLFLSKNEDDVILRHPEKLERNDRLMLPAFA</sequence>
<evidence type="ECO:0000256" key="2">
    <source>
        <dbReference type="ARBA" id="ARBA00023043"/>
    </source>
</evidence>
<evidence type="ECO:0000313" key="4">
    <source>
        <dbReference type="EnsemblMetazoa" id="SMAR010128-PA"/>
    </source>
</evidence>
<dbReference type="Proteomes" id="UP000014500">
    <property type="component" value="Unassembled WGS sequence"/>
</dbReference>
<dbReference type="Pfam" id="PF12796">
    <property type="entry name" value="Ank_2"/>
    <property type="match status" value="2"/>
</dbReference>
<reference evidence="5" key="1">
    <citation type="submission" date="2011-05" db="EMBL/GenBank/DDBJ databases">
        <authorList>
            <person name="Richards S.R."/>
            <person name="Qu J."/>
            <person name="Jiang H."/>
            <person name="Jhangiani S.N."/>
            <person name="Agravi P."/>
            <person name="Goodspeed R."/>
            <person name="Gross S."/>
            <person name="Mandapat C."/>
            <person name="Jackson L."/>
            <person name="Mathew T."/>
            <person name="Pu L."/>
            <person name="Thornton R."/>
            <person name="Saada N."/>
            <person name="Wilczek-Boney K.B."/>
            <person name="Lee S."/>
            <person name="Kovar C."/>
            <person name="Wu Y."/>
            <person name="Scherer S.E."/>
            <person name="Worley K.C."/>
            <person name="Muzny D.M."/>
            <person name="Gibbs R."/>
        </authorList>
    </citation>
    <scope>NUCLEOTIDE SEQUENCE</scope>
    <source>
        <strain evidence="5">Brora</strain>
    </source>
</reference>
<evidence type="ECO:0000256" key="1">
    <source>
        <dbReference type="ARBA" id="ARBA00022737"/>
    </source>
</evidence>
<keyword evidence="2 3" id="KW-0040">ANK repeat</keyword>
<dbReference type="InterPro" id="IPR036770">
    <property type="entry name" value="Ankyrin_rpt-contain_sf"/>
</dbReference>
<dbReference type="HOGENOM" id="CLU_827216_0_0_1"/>
<dbReference type="PhylomeDB" id="T1J8T8"/>
<dbReference type="PANTHER" id="PTHR24198:SF165">
    <property type="entry name" value="ANKYRIN REPEAT-CONTAINING PROTEIN-RELATED"/>
    <property type="match status" value="1"/>
</dbReference>
<dbReference type="InterPro" id="IPR002110">
    <property type="entry name" value="Ankyrin_rpt"/>
</dbReference>
<dbReference type="AlphaFoldDB" id="T1J8T8"/>
<feature type="repeat" description="ANK" evidence="3">
    <location>
        <begin position="75"/>
        <end position="109"/>
    </location>
</feature>
<reference evidence="4" key="2">
    <citation type="submission" date="2015-02" db="UniProtKB">
        <authorList>
            <consortium name="EnsemblMetazoa"/>
        </authorList>
    </citation>
    <scope>IDENTIFICATION</scope>
</reference>
<dbReference type="EnsemblMetazoa" id="SMAR010128-RA">
    <property type="protein sequence ID" value="SMAR010128-PA"/>
    <property type="gene ID" value="SMAR010128"/>
</dbReference>
<proteinExistence type="predicted"/>
<accession>T1J8T8</accession>
<dbReference type="PANTHER" id="PTHR24198">
    <property type="entry name" value="ANKYRIN REPEAT AND PROTEIN KINASE DOMAIN-CONTAINING PROTEIN"/>
    <property type="match status" value="1"/>
</dbReference>
<dbReference type="eggNOG" id="KOG0504">
    <property type="taxonomic scope" value="Eukaryota"/>
</dbReference>
<evidence type="ECO:0000313" key="5">
    <source>
        <dbReference type="Proteomes" id="UP000014500"/>
    </source>
</evidence>
<dbReference type="EMBL" id="JH431965">
    <property type="status" value="NOT_ANNOTATED_CDS"/>
    <property type="molecule type" value="Genomic_DNA"/>
</dbReference>
<feature type="repeat" description="ANK" evidence="3">
    <location>
        <begin position="154"/>
        <end position="186"/>
    </location>
</feature>
<dbReference type="PROSITE" id="PS50088">
    <property type="entry name" value="ANK_REPEAT"/>
    <property type="match status" value="3"/>
</dbReference>
<protein>
    <submittedName>
        <fullName evidence="4">Uncharacterized protein</fullName>
    </submittedName>
</protein>
<keyword evidence="5" id="KW-1185">Reference proteome</keyword>
<keyword evidence="1" id="KW-0677">Repeat</keyword>
<dbReference type="Gene3D" id="1.25.40.20">
    <property type="entry name" value="Ankyrin repeat-containing domain"/>
    <property type="match status" value="3"/>
</dbReference>
<evidence type="ECO:0000256" key="3">
    <source>
        <dbReference type="PROSITE-ProRule" id="PRU00023"/>
    </source>
</evidence>
<dbReference type="STRING" id="126957.T1J8T8"/>
<dbReference type="OMA" id="NVNQARH"/>
<name>T1J8T8_STRMM</name>
<dbReference type="SUPFAM" id="SSF48403">
    <property type="entry name" value="Ankyrin repeat"/>
    <property type="match status" value="1"/>
</dbReference>
<organism evidence="4 5">
    <name type="scientific">Strigamia maritima</name>
    <name type="common">European centipede</name>
    <name type="synonym">Geophilus maritimus</name>
    <dbReference type="NCBI Taxonomy" id="126957"/>
    <lineage>
        <taxon>Eukaryota</taxon>
        <taxon>Metazoa</taxon>
        <taxon>Ecdysozoa</taxon>
        <taxon>Arthropoda</taxon>
        <taxon>Myriapoda</taxon>
        <taxon>Chilopoda</taxon>
        <taxon>Pleurostigmophora</taxon>
        <taxon>Geophilomorpha</taxon>
        <taxon>Linotaeniidae</taxon>
        <taxon>Strigamia</taxon>
    </lineage>
</organism>
<feature type="repeat" description="ANK" evidence="3">
    <location>
        <begin position="187"/>
        <end position="220"/>
    </location>
</feature>
<dbReference type="SMART" id="SM00248">
    <property type="entry name" value="ANK"/>
    <property type="match status" value="7"/>
</dbReference>